<dbReference type="EMBL" id="JADIME010000015">
    <property type="protein sequence ID" value="MBO8464629.1"/>
    <property type="molecule type" value="Genomic_DNA"/>
</dbReference>
<organism evidence="2 3">
    <name type="scientific">Candidatus Merdivivens pullistercoris</name>
    <dbReference type="NCBI Taxonomy" id="2840873"/>
    <lineage>
        <taxon>Bacteria</taxon>
        <taxon>Pseudomonadati</taxon>
        <taxon>Bacteroidota</taxon>
        <taxon>Bacteroidia</taxon>
        <taxon>Bacteroidales</taxon>
        <taxon>Muribaculaceae</taxon>
        <taxon>Muribaculaceae incertae sedis</taxon>
        <taxon>Candidatus Merdivivens</taxon>
    </lineage>
</organism>
<keyword evidence="1" id="KW-0732">Signal</keyword>
<feature type="chain" id="PRO_5038974719" description="Lipoprotein" evidence="1">
    <location>
        <begin position="31"/>
        <end position="174"/>
    </location>
</feature>
<reference evidence="2" key="1">
    <citation type="submission" date="2020-10" db="EMBL/GenBank/DDBJ databases">
        <authorList>
            <person name="Gilroy R."/>
        </authorList>
    </citation>
    <scope>NUCLEOTIDE SEQUENCE</scope>
    <source>
        <strain evidence="2">10037</strain>
    </source>
</reference>
<accession>A0A9D9N925</accession>
<proteinExistence type="predicted"/>
<reference evidence="2" key="2">
    <citation type="journal article" date="2021" name="PeerJ">
        <title>Extensive microbial diversity within the chicken gut microbiome revealed by metagenomics and culture.</title>
        <authorList>
            <person name="Gilroy R."/>
            <person name="Ravi A."/>
            <person name="Getino M."/>
            <person name="Pursley I."/>
            <person name="Horton D.L."/>
            <person name="Alikhan N.F."/>
            <person name="Baker D."/>
            <person name="Gharbi K."/>
            <person name="Hall N."/>
            <person name="Watson M."/>
            <person name="Adriaenssens E.M."/>
            <person name="Foster-Nyarko E."/>
            <person name="Jarju S."/>
            <person name="Secka A."/>
            <person name="Antonio M."/>
            <person name="Oren A."/>
            <person name="Chaudhuri R.R."/>
            <person name="La Ragione R."/>
            <person name="Hildebrand F."/>
            <person name="Pallen M.J."/>
        </authorList>
    </citation>
    <scope>NUCLEOTIDE SEQUENCE</scope>
    <source>
        <strain evidence="2">10037</strain>
    </source>
</reference>
<protein>
    <recommendedName>
        <fullName evidence="4">Lipoprotein</fullName>
    </recommendedName>
</protein>
<feature type="signal peptide" evidence="1">
    <location>
        <begin position="1"/>
        <end position="30"/>
    </location>
</feature>
<evidence type="ECO:0008006" key="4">
    <source>
        <dbReference type="Google" id="ProtNLM"/>
    </source>
</evidence>
<name>A0A9D9N925_9BACT</name>
<sequence length="174" mass="19786">MAVLQWLSRQVMRLKSVSAFVLFLSSLSLASCGDYDEYYCFDRSESKADTVYSFSFELLPAPVEYEMSFFARFVGGNMDFYTDERIPMDITVISPSGRKYVEKTCFSASLQENGNEFYVGRRDAVSPYRSGVKTDEPGIWTMQVRMSVPHAFMTGLGLWIEKSGGSTNKKDRKI</sequence>
<comment type="caution">
    <text evidence="2">The sequence shown here is derived from an EMBL/GenBank/DDBJ whole genome shotgun (WGS) entry which is preliminary data.</text>
</comment>
<gene>
    <name evidence="2" type="ORF">IAB93_01375</name>
</gene>
<dbReference type="AlphaFoldDB" id="A0A9D9N925"/>
<evidence type="ECO:0000256" key="1">
    <source>
        <dbReference type="SAM" id="SignalP"/>
    </source>
</evidence>
<evidence type="ECO:0000313" key="2">
    <source>
        <dbReference type="EMBL" id="MBO8464629.1"/>
    </source>
</evidence>
<dbReference type="Proteomes" id="UP000823597">
    <property type="component" value="Unassembled WGS sequence"/>
</dbReference>
<evidence type="ECO:0000313" key="3">
    <source>
        <dbReference type="Proteomes" id="UP000823597"/>
    </source>
</evidence>